<dbReference type="PANTHER" id="PTHR12526:SF635">
    <property type="entry name" value="GLYCOSYL TRANSFERASE GROUP 1"/>
    <property type="match status" value="1"/>
</dbReference>
<sequence>MRIGVLRTQVPFVQGGAERHAANLVSALNAYGHEATEITLPFKWYPGEVLADHILAARMHDISEFEGVPVDLAIGLKFPAWLANHPNKLFWIIHQHRAAYDLWAAGDADLMHDPDGDALRQLIHAEDRAAFTASPHPLYANSGNVAGRLSQYLDLDATPLYHPPPNAEALWQGEYGDYLFAPGRINPSKRLELILRGLAATRSKIKLVIAGVAENPGYQQDLHALALDLGVANRVTWLGRVDDATLLRHYAEARAVVFVPQDEDYGYITLEAMLAARPVITVSDAGGPLEFITDRAEGRISAPKPADLGQAFEELMSDAALAERMGQAGLARYTDMQITWEHVVETLAGRSDQAVHPIPVTDSAGQGDTVAPESATEAPPELSPQDQAVQTLKAAIAPPEPPEGLPFASIEDVLSAYAFDELPALLGDDAPPIDTGLASYLGTHWTRYMTTLRALDGIPVTSALDVGVFPPLVFQALLANRFPGVQMAGLWEGPDPYVQSVRTVGNSDLPGFDIRLEAANSERDAWPYPDNSFDLVTGMEILEHLALDPYFFFSEAARVLKPGGHILLTTPNVVSHRGVNKMLNGTAPYSFGIFVPSGGVYGRHNREYAPQELPELGQAAGFQTVSLRTIDVYDRKVDPRTAELLVDRGDDLSLRGETIFYLAQKAGRATGLPKRFYHGDPTRMAGALSVASVEDSTGLTRIAVHNRSPQWWAVSGDQATCVLAEWIDADGNLRHQHLMQPITAPIAPGTSGEIALRLDPQGTEAQGRLRLHLYQAGVGVMTGSGRAATLSLPCSQEAFLRVARSTPLPGEAS</sequence>
<evidence type="ECO:0000313" key="4">
    <source>
        <dbReference type="Proteomes" id="UP000645462"/>
    </source>
</evidence>
<dbReference type="Gene3D" id="3.40.50.150">
    <property type="entry name" value="Vaccinia Virus protein VP39"/>
    <property type="match status" value="1"/>
</dbReference>
<dbReference type="InterPro" id="IPR029063">
    <property type="entry name" value="SAM-dependent_MTases_sf"/>
</dbReference>
<dbReference type="CDD" id="cd02440">
    <property type="entry name" value="AdoMet_MTases"/>
    <property type="match status" value="1"/>
</dbReference>
<comment type="caution">
    <text evidence="3">The sequence shown here is derived from an EMBL/GenBank/DDBJ whole genome shotgun (WGS) entry which is preliminary data.</text>
</comment>
<keyword evidence="4" id="KW-1185">Reference proteome</keyword>
<dbReference type="SUPFAM" id="SSF53335">
    <property type="entry name" value="S-adenosyl-L-methionine-dependent methyltransferases"/>
    <property type="match status" value="1"/>
</dbReference>
<organism evidence="3 4">
    <name type="scientific">Marivita lacus</name>
    <dbReference type="NCBI Taxonomy" id="1323742"/>
    <lineage>
        <taxon>Bacteria</taxon>
        <taxon>Pseudomonadati</taxon>
        <taxon>Pseudomonadota</taxon>
        <taxon>Alphaproteobacteria</taxon>
        <taxon>Rhodobacterales</taxon>
        <taxon>Roseobacteraceae</taxon>
        <taxon>Marivita</taxon>
    </lineage>
</organism>
<dbReference type="RefSeq" id="WP_188483793.1">
    <property type="nucleotide sequence ID" value="NZ_BMFC01000015.1"/>
</dbReference>
<dbReference type="Pfam" id="PF13489">
    <property type="entry name" value="Methyltransf_23"/>
    <property type="match status" value="1"/>
</dbReference>
<dbReference type="CDD" id="cd03801">
    <property type="entry name" value="GT4_PimA-like"/>
    <property type="match status" value="1"/>
</dbReference>
<evidence type="ECO:0000256" key="1">
    <source>
        <dbReference type="SAM" id="MobiDB-lite"/>
    </source>
</evidence>
<protein>
    <recommendedName>
        <fullName evidence="2">Glycosyl transferase family 1 domain-containing protein</fullName>
    </recommendedName>
</protein>
<dbReference type="EMBL" id="BMFC01000015">
    <property type="protein sequence ID" value="GGC18703.1"/>
    <property type="molecule type" value="Genomic_DNA"/>
</dbReference>
<dbReference type="InterPro" id="IPR001296">
    <property type="entry name" value="Glyco_trans_1"/>
</dbReference>
<feature type="domain" description="Glycosyl transferase family 1" evidence="2">
    <location>
        <begin position="178"/>
        <end position="329"/>
    </location>
</feature>
<dbReference type="Pfam" id="PF00534">
    <property type="entry name" value="Glycos_transf_1"/>
    <property type="match status" value="1"/>
</dbReference>
<dbReference type="SUPFAM" id="SSF53756">
    <property type="entry name" value="UDP-Glycosyltransferase/glycogen phosphorylase"/>
    <property type="match status" value="1"/>
</dbReference>
<dbReference type="Proteomes" id="UP000645462">
    <property type="component" value="Unassembled WGS sequence"/>
</dbReference>
<feature type="region of interest" description="Disordered" evidence="1">
    <location>
        <begin position="354"/>
        <end position="384"/>
    </location>
</feature>
<name>A0ABQ1L625_9RHOB</name>
<accession>A0ABQ1L625</accession>
<gene>
    <name evidence="3" type="ORF">GCM10011363_39160</name>
</gene>
<dbReference type="Gene3D" id="3.40.50.2000">
    <property type="entry name" value="Glycogen Phosphorylase B"/>
    <property type="match status" value="2"/>
</dbReference>
<dbReference type="PANTHER" id="PTHR12526">
    <property type="entry name" value="GLYCOSYLTRANSFERASE"/>
    <property type="match status" value="1"/>
</dbReference>
<evidence type="ECO:0000313" key="3">
    <source>
        <dbReference type="EMBL" id="GGC18703.1"/>
    </source>
</evidence>
<proteinExistence type="predicted"/>
<evidence type="ECO:0000259" key="2">
    <source>
        <dbReference type="Pfam" id="PF00534"/>
    </source>
</evidence>
<reference evidence="4" key="1">
    <citation type="journal article" date="2019" name="Int. J. Syst. Evol. Microbiol.">
        <title>The Global Catalogue of Microorganisms (GCM) 10K type strain sequencing project: providing services to taxonomists for standard genome sequencing and annotation.</title>
        <authorList>
            <consortium name="The Broad Institute Genomics Platform"/>
            <consortium name="The Broad Institute Genome Sequencing Center for Infectious Disease"/>
            <person name="Wu L."/>
            <person name="Ma J."/>
        </authorList>
    </citation>
    <scope>NUCLEOTIDE SEQUENCE [LARGE SCALE GENOMIC DNA]</scope>
    <source>
        <strain evidence="4">CGMCC 1.12478</strain>
    </source>
</reference>